<dbReference type="EMBL" id="MHIU01000019">
    <property type="protein sequence ID" value="OGY57882.1"/>
    <property type="molecule type" value="Genomic_DNA"/>
</dbReference>
<dbReference type="Pfam" id="PF00534">
    <property type="entry name" value="Glycos_transf_1"/>
    <property type="match status" value="1"/>
</dbReference>
<dbReference type="CDD" id="cd03791">
    <property type="entry name" value="GT5_Glycogen_synthase_DULL1-like"/>
    <property type="match status" value="1"/>
</dbReference>
<keyword evidence="4 7" id="KW-0328">Glycosyltransferase</keyword>
<organism evidence="10 11">
    <name type="scientific">Candidatus Colwellbacteria bacterium RIFCSPHIGHO2_02_FULL_43_15</name>
    <dbReference type="NCBI Taxonomy" id="1797686"/>
    <lineage>
        <taxon>Bacteria</taxon>
        <taxon>Candidatus Colwelliibacteriota</taxon>
    </lineage>
</organism>
<dbReference type="HAMAP" id="MF_00484">
    <property type="entry name" value="Glycogen_synth"/>
    <property type="match status" value="1"/>
</dbReference>
<evidence type="ECO:0000256" key="4">
    <source>
        <dbReference type="ARBA" id="ARBA00022676"/>
    </source>
</evidence>
<evidence type="ECO:0000256" key="2">
    <source>
        <dbReference type="ARBA" id="ARBA00002764"/>
    </source>
</evidence>
<evidence type="ECO:0000256" key="1">
    <source>
        <dbReference type="ARBA" id="ARBA00001478"/>
    </source>
</evidence>
<dbReference type="NCBIfam" id="TIGR02095">
    <property type="entry name" value="glgA"/>
    <property type="match status" value="1"/>
</dbReference>
<dbReference type="PANTHER" id="PTHR45825:SF11">
    <property type="entry name" value="ALPHA AMYLASE DOMAIN-CONTAINING PROTEIN"/>
    <property type="match status" value="1"/>
</dbReference>
<proteinExistence type="inferred from homology"/>
<dbReference type="GO" id="GO:0009011">
    <property type="term" value="F:alpha-1,4-glucan glucosyltransferase (ADP-glucose donor) activity"/>
    <property type="evidence" value="ECO:0007669"/>
    <property type="project" value="UniProtKB-UniRule"/>
</dbReference>
<dbReference type="InterPro" id="IPR011835">
    <property type="entry name" value="GS/SS"/>
</dbReference>
<comment type="pathway">
    <text evidence="7">Glycan biosynthesis; glycogen biosynthesis.</text>
</comment>
<comment type="function">
    <text evidence="2 7">Synthesizes alpha-1,4-glucan chains using ADP-glucose.</text>
</comment>
<comment type="catalytic activity">
    <reaction evidence="1 7">
        <text>[(1-&gt;4)-alpha-D-glucosyl](n) + ADP-alpha-D-glucose = [(1-&gt;4)-alpha-D-glucosyl](n+1) + ADP + H(+)</text>
        <dbReference type="Rhea" id="RHEA:18189"/>
        <dbReference type="Rhea" id="RHEA-COMP:9584"/>
        <dbReference type="Rhea" id="RHEA-COMP:9587"/>
        <dbReference type="ChEBI" id="CHEBI:15378"/>
        <dbReference type="ChEBI" id="CHEBI:15444"/>
        <dbReference type="ChEBI" id="CHEBI:57498"/>
        <dbReference type="ChEBI" id="CHEBI:456216"/>
        <dbReference type="EC" id="2.4.1.21"/>
    </reaction>
</comment>
<comment type="similarity">
    <text evidence="3 7">Belongs to the glycosyltransferase 1 family. Bacterial/plant glycogen synthase subfamily.</text>
</comment>
<feature type="domain" description="Glycosyl transferase family 1" evidence="8">
    <location>
        <begin position="302"/>
        <end position="465"/>
    </location>
</feature>
<evidence type="ECO:0000256" key="5">
    <source>
        <dbReference type="ARBA" id="ARBA00022679"/>
    </source>
</evidence>
<gene>
    <name evidence="7" type="primary">glgA</name>
    <name evidence="10" type="ORF">A3D47_01415</name>
</gene>
<evidence type="ECO:0000256" key="7">
    <source>
        <dbReference type="HAMAP-Rule" id="MF_00484"/>
    </source>
</evidence>
<dbReference type="PANTHER" id="PTHR45825">
    <property type="entry name" value="GRANULE-BOUND STARCH SYNTHASE 1, CHLOROPLASTIC/AMYLOPLASTIC"/>
    <property type="match status" value="1"/>
</dbReference>
<accession>A0A1G1YZU5</accession>
<dbReference type="SUPFAM" id="SSF53756">
    <property type="entry name" value="UDP-Glycosyltransferase/glycogen phosphorylase"/>
    <property type="match status" value="1"/>
</dbReference>
<dbReference type="GO" id="GO:0004373">
    <property type="term" value="F:alpha-1,4-glucan glucosyltransferase (UDP-glucose donor) activity"/>
    <property type="evidence" value="ECO:0007669"/>
    <property type="project" value="InterPro"/>
</dbReference>
<dbReference type="Pfam" id="PF08323">
    <property type="entry name" value="Glyco_transf_5"/>
    <property type="match status" value="1"/>
</dbReference>
<dbReference type="AlphaFoldDB" id="A0A1G1YZU5"/>
<dbReference type="InterPro" id="IPR001296">
    <property type="entry name" value="Glyco_trans_1"/>
</dbReference>
<keyword evidence="6 7" id="KW-0320">Glycogen biosynthesis</keyword>
<name>A0A1G1YZU5_9BACT</name>
<comment type="caution">
    <text evidence="10">The sequence shown here is derived from an EMBL/GenBank/DDBJ whole genome shotgun (WGS) entry which is preliminary data.</text>
</comment>
<dbReference type="Proteomes" id="UP000178651">
    <property type="component" value="Unassembled WGS sequence"/>
</dbReference>
<dbReference type="EC" id="2.4.1.21" evidence="7"/>
<evidence type="ECO:0000313" key="11">
    <source>
        <dbReference type="Proteomes" id="UP000178651"/>
    </source>
</evidence>
<evidence type="ECO:0000259" key="9">
    <source>
        <dbReference type="Pfam" id="PF08323"/>
    </source>
</evidence>
<dbReference type="InterPro" id="IPR013534">
    <property type="entry name" value="Starch_synth_cat_dom"/>
</dbReference>
<reference evidence="10 11" key="1">
    <citation type="journal article" date="2016" name="Nat. Commun.">
        <title>Thousands of microbial genomes shed light on interconnected biogeochemical processes in an aquifer system.</title>
        <authorList>
            <person name="Anantharaman K."/>
            <person name="Brown C.T."/>
            <person name="Hug L.A."/>
            <person name="Sharon I."/>
            <person name="Castelle C.J."/>
            <person name="Probst A.J."/>
            <person name="Thomas B.C."/>
            <person name="Singh A."/>
            <person name="Wilkins M.J."/>
            <person name="Karaoz U."/>
            <person name="Brodie E.L."/>
            <person name="Williams K.H."/>
            <person name="Hubbard S.S."/>
            <person name="Banfield J.F."/>
        </authorList>
    </citation>
    <scope>NUCLEOTIDE SEQUENCE [LARGE SCALE GENOMIC DNA]</scope>
</reference>
<feature type="binding site" evidence="7">
    <location>
        <position position="24"/>
    </location>
    <ligand>
        <name>ADP-alpha-D-glucose</name>
        <dbReference type="ChEBI" id="CHEBI:57498"/>
    </ligand>
</feature>
<evidence type="ECO:0000256" key="3">
    <source>
        <dbReference type="ARBA" id="ARBA00010281"/>
    </source>
</evidence>
<evidence type="ECO:0000259" key="8">
    <source>
        <dbReference type="Pfam" id="PF00534"/>
    </source>
</evidence>
<evidence type="ECO:0000256" key="6">
    <source>
        <dbReference type="ARBA" id="ARBA00023056"/>
    </source>
</evidence>
<evidence type="ECO:0000313" key="10">
    <source>
        <dbReference type="EMBL" id="OGY57882.1"/>
    </source>
</evidence>
<keyword evidence="5 7" id="KW-0808">Transferase</keyword>
<dbReference type="GO" id="GO:0005978">
    <property type="term" value="P:glycogen biosynthetic process"/>
    <property type="evidence" value="ECO:0007669"/>
    <property type="project" value="UniProtKB-UniRule"/>
</dbReference>
<sequence length="505" mass="57932">MIFFSRKQSLKILFVASEATPFAKAGGLGEVMYSLPRALNKLGHDARVMIPRYLNIDTDKFHLKLIEEGVNVPSGREEPVICNVKMFAPDKGDVDAPPITYFLENEEYYEQRANIYGYADDPVRWALLSRGVLEFIVSHKEWRPDVIVASDWQSGLIPNYIHTEYKDHRVISKIPVLFCIHNLYFQGMFDHHFVTEMDYDDGQSEIPGFYDPRLLKLNFMKRGIRYADVINTVSPTYAKEITTPEYGELLDTLLRERRGRLYGVLNGLDYKEWNPEKDPNLETPFSAKNISDRALSKKTLQNKFNLPERDDAFVIGIVSRLTEQKGFDLLMDAGDALLRNFDIQFVVLGNGDGKYMGFFQEMEKRYPEKMAIHLSFDSILPHVIYAGADSVLIPSKFEPSGLTQMEAMRYGAVPIVRQTGGLADSVIDYDPETQTGNGFAFEKFDQYALYGTIIRAMETFKYKNYWADLVKRAMLADFSWDMSAREYEKLFTKAVELHANPPEQG</sequence>
<feature type="domain" description="Starch synthase catalytic" evidence="9">
    <location>
        <begin position="11"/>
        <end position="256"/>
    </location>
</feature>
<dbReference type="UniPathway" id="UPA00164"/>
<protein>
    <recommendedName>
        <fullName evidence="7">Glycogen synthase</fullName>
        <ecNumber evidence="7">2.4.1.21</ecNumber>
    </recommendedName>
    <alternativeName>
        <fullName evidence="7">Starch [bacterial glycogen] synthase</fullName>
    </alternativeName>
</protein>
<dbReference type="Gene3D" id="3.40.50.2000">
    <property type="entry name" value="Glycogen Phosphorylase B"/>
    <property type="match status" value="2"/>
</dbReference>